<dbReference type="HOGENOM" id="CLU_146120_0_0_10"/>
<proteinExistence type="predicted"/>
<feature type="transmembrane region" description="Helical" evidence="1">
    <location>
        <begin position="92"/>
        <end position="110"/>
    </location>
</feature>
<sequence length="151" mass="16473">MPFTTFNPSYQGERTKSLERQIQGFQKLLKALSDKEIPDPVLSTINEEIEKVNNAKTKPLLTAQLGKSYKEILKIAEKELDLLAKNHYTFKWLAIGMAAFGIPFGAAFGMALDNMAFMGTGIGVGLAIGVAIGAQKDKEVKLAGNQLDVEL</sequence>
<dbReference type="AlphaFoldDB" id="E4TPH4"/>
<keyword evidence="1" id="KW-0472">Membrane</keyword>
<feature type="transmembrane region" description="Helical" evidence="1">
    <location>
        <begin position="116"/>
        <end position="134"/>
    </location>
</feature>
<protein>
    <submittedName>
        <fullName evidence="2">Uncharacterized protein</fullName>
    </submittedName>
</protein>
<evidence type="ECO:0000313" key="2">
    <source>
        <dbReference type="EMBL" id="ADR21562.1"/>
    </source>
</evidence>
<dbReference type="OrthoDB" id="769130at2"/>
<dbReference type="eggNOG" id="ENOG5032RJH">
    <property type="taxonomic scope" value="Bacteria"/>
</dbReference>
<dbReference type="KEGG" id="mtt:Ftrac_1572"/>
<organism evidence="2 3">
    <name type="scientific">Marivirga tractuosa (strain ATCC 23168 / DSM 4126 / NBRC 15989 / NCIMB 1408 / VKM B-1430 / H-43)</name>
    <name type="common">Microscilla tractuosa</name>
    <name type="synonym">Flexibacter tractuosus</name>
    <dbReference type="NCBI Taxonomy" id="643867"/>
    <lineage>
        <taxon>Bacteria</taxon>
        <taxon>Pseudomonadati</taxon>
        <taxon>Bacteroidota</taxon>
        <taxon>Cytophagia</taxon>
        <taxon>Cytophagales</taxon>
        <taxon>Marivirgaceae</taxon>
        <taxon>Marivirga</taxon>
    </lineage>
</organism>
<keyword evidence="1" id="KW-0812">Transmembrane</keyword>
<dbReference type="RefSeq" id="WP_013453709.1">
    <property type="nucleotide sequence ID" value="NC_014759.1"/>
</dbReference>
<accession>E4TPH4</accession>
<name>E4TPH4_MARTH</name>
<dbReference type="Proteomes" id="UP000008720">
    <property type="component" value="Chromosome"/>
</dbReference>
<evidence type="ECO:0000313" key="3">
    <source>
        <dbReference type="Proteomes" id="UP000008720"/>
    </source>
</evidence>
<gene>
    <name evidence="2" type="ordered locus">Ftrac_1572</name>
</gene>
<dbReference type="EMBL" id="CP002349">
    <property type="protein sequence ID" value="ADR21562.1"/>
    <property type="molecule type" value="Genomic_DNA"/>
</dbReference>
<dbReference type="STRING" id="643867.Ftrac_1572"/>
<reference evidence="2 3" key="1">
    <citation type="journal article" date="2011" name="Stand. Genomic Sci.">
        <title>Complete genome sequence of Marivirga tractuosa type strain (H-43).</title>
        <authorList>
            <person name="Pagani I."/>
            <person name="Chertkov O."/>
            <person name="Lapidus A."/>
            <person name="Lucas S."/>
            <person name="Del Rio T.G."/>
            <person name="Tice H."/>
            <person name="Copeland A."/>
            <person name="Cheng J.F."/>
            <person name="Nolan M."/>
            <person name="Saunders E."/>
            <person name="Pitluck S."/>
            <person name="Held B."/>
            <person name="Goodwin L."/>
            <person name="Liolios K."/>
            <person name="Ovchinikova G."/>
            <person name="Ivanova N."/>
            <person name="Mavromatis K."/>
            <person name="Pati A."/>
            <person name="Chen A."/>
            <person name="Palaniappan K."/>
            <person name="Land M."/>
            <person name="Hauser L."/>
            <person name="Jeffries C.D."/>
            <person name="Detter J.C."/>
            <person name="Han C."/>
            <person name="Tapia R."/>
            <person name="Ngatchou-Djao O.D."/>
            <person name="Rohde M."/>
            <person name="Goker M."/>
            <person name="Spring S."/>
            <person name="Sikorski J."/>
            <person name="Woyke T."/>
            <person name="Bristow J."/>
            <person name="Eisen J.A."/>
            <person name="Markowitz V."/>
            <person name="Hugenholtz P."/>
            <person name="Klenk H.P."/>
            <person name="Kyrpides N.C."/>
        </authorList>
    </citation>
    <scope>NUCLEOTIDE SEQUENCE [LARGE SCALE GENOMIC DNA]</scope>
    <source>
        <strain evidence="3">ATCC 23168 / DSM 4126 / NBRC 15989 / NCIMB 1408 / VKM B-1430 / H-43</strain>
    </source>
</reference>
<keyword evidence="1" id="KW-1133">Transmembrane helix</keyword>
<keyword evidence="3" id="KW-1185">Reference proteome</keyword>
<evidence type="ECO:0000256" key="1">
    <source>
        <dbReference type="SAM" id="Phobius"/>
    </source>
</evidence>